<evidence type="ECO:0000313" key="1">
    <source>
        <dbReference type="EMBL" id="KAF9666145.1"/>
    </source>
</evidence>
<dbReference type="Proteomes" id="UP000657918">
    <property type="component" value="Chromosome 16"/>
</dbReference>
<proteinExistence type="predicted"/>
<evidence type="ECO:0000313" key="2">
    <source>
        <dbReference type="Proteomes" id="UP000657918"/>
    </source>
</evidence>
<organism evidence="1 2">
    <name type="scientific">Salix dunnii</name>
    <dbReference type="NCBI Taxonomy" id="1413687"/>
    <lineage>
        <taxon>Eukaryota</taxon>
        <taxon>Viridiplantae</taxon>
        <taxon>Streptophyta</taxon>
        <taxon>Embryophyta</taxon>
        <taxon>Tracheophyta</taxon>
        <taxon>Spermatophyta</taxon>
        <taxon>Magnoliopsida</taxon>
        <taxon>eudicotyledons</taxon>
        <taxon>Gunneridae</taxon>
        <taxon>Pentapetalae</taxon>
        <taxon>rosids</taxon>
        <taxon>fabids</taxon>
        <taxon>Malpighiales</taxon>
        <taxon>Salicaceae</taxon>
        <taxon>Saliceae</taxon>
        <taxon>Salix</taxon>
    </lineage>
</organism>
<reference evidence="1 2" key="1">
    <citation type="submission" date="2020-10" db="EMBL/GenBank/DDBJ databases">
        <title>Plant Genome Project.</title>
        <authorList>
            <person name="Zhang R.-G."/>
        </authorList>
    </citation>
    <scope>NUCLEOTIDE SEQUENCE [LARGE SCALE GENOMIC DNA]</scope>
    <source>
        <strain evidence="1">FAFU-HL-1</strain>
        <tissue evidence="1">Leaf</tissue>
    </source>
</reference>
<keyword evidence="2" id="KW-1185">Reference proteome</keyword>
<dbReference type="AlphaFoldDB" id="A0A835JFA0"/>
<dbReference type="EMBL" id="JADGMS010000016">
    <property type="protein sequence ID" value="KAF9666145.1"/>
    <property type="molecule type" value="Genomic_DNA"/>
</dbReference>
<comment type="caution">
    <text evidence="1">The sequence shown here is derived from an EMBL/GenBank/DDBJ whole genome shotgun (WGS) entry which is preliminary data.</text>
</comment>
<gene>
    <name evidence="1" type="ORF">SADUNF_Sadunf16G0198300</name>
</gene>
<name>A0A835JFA0_9ROSI</name>
<dbReference type="OrthoDB" id="1920326at2759"/>
<accession>A0A835JFA0</accession>
<sequence>MQIFGNTSLCHVMHIIHSGITQSLQFLLEDSTLVKTLVISASLGGVVKMEILDMLKNCTKTTQASRCESWVVPGRLKDLLPICYNGFGGKVTRILLFCADCLAICVFGWSRMLQLSSSNSVIEKLIVDGMAFLAS</sequence>
<protein>
    <submittedName>
        <fullName evidence="1">Uncharacterized protein</fullName>
    </submittedName>
</protein>